<accession>A0ABY3W8G9</accession>
<feature type="region of interest" description="Disordered" evidence="1">
    <location>
        <begin position="1"/>
        <end position="68"/>
    </location>
</feature>
<dbReference type="RefSeq" id="WP_241913727.1">
    <property type="nucleotide sequence ID" value="NZ_CP093326.1"/>
</dbReference>
<evidence type="ECO:0000313" key="3">
    <source>
        <dbReference type="Proteomes" id="UP000829069"/>
    </source>
</evidence>
<gene>
    <name evidence="2" type="ORF">MNQ99_16675</name>
</gene>
<evidence type="ECO:0000313" key="2">
    <source>
        <dbReference type="EMBL" id="UNK45530.1"/>
    </source>
</evidence>
<dbReference type="Proteomes" id="UP000829069">
    <property type="component" value="Chromosome"/>
</dbReference>
<dbReference type="EMBL" id="CP093326">
    <property type="protein sequence ID" value="UNK45530.1"/>
    <property type="molecule type" value="Genomic_DNA"/>
</dbReference>
<feature type="compositionally biased region" description="Basic and acidic residues" evidence="1">
    <location>
        <begin position="1"/>
        <end position="11"/>
    </location>
</feature>
<keyword evidence="3" id="KW-1185">Reference proteome</keyword>
<protein>
    <submittedName>
        <fullName evidence="2">Uncharacterized protein</fullName>
    </submittedName>
</protein>
<feature type="compositionally biased region" description="Basic and acidic residues" evidence="1">
    <location>
        <begin position="27"/>
        <end position="59"/>
    </location>
</feature>
<name>A0ABY3W8G9_9MICC</name>
<sequence>MDQNENSRPEQPDDLEGEAQPAGAGENDVHEAHIPVHGDEKLADDLAKKAYGDKDHDGEADTPNAPFP</sequence>
<reference evidence="2 3" key="1">
    <citation type="submission" date="2022-03" db="EMBL/GenBank/DDBJ databases">
        <title>Isotopic signatures of nitrous oxide derived from detoxification processes.</title>
        <authorList>
            <person name="Behrendt U."/>
            <person name="Buchen C."/>
            <person name="Well R."/>
            <person name="Ulrich A."/>
            <person name="Rohe L."/>
            <person name="Kolb S."/>
            <person name="Schloter M."/>
            <person name="Horn M.A."/>
            <person name="Augustin J."/>
        </authorList>
    </citation>
    <scope>NUCLEOTIDE SEQUENCE [LARGE SCALE GENOMIC DNA]</scope>
    <source>
        <strain evidence="2 3">S4-C24</strain>
    </source>
</reference>
<evidence type="ECO:0000256" key="1">
    <source>
        <dbReference type="SAM" id="MobiDB-lite"/>
    </source>
</evidence>
<proteinExistence type="predicted"/>
<organism evidence="2 3">
    <name type="scientific">Arthrobacter sulfonylureivorans</name>
    <dbReference type="NCBI Taxonomy" id="2486855"/>
    <lineage>
        <taxon>Bacteria</taxon>
        <taxon>Bacillati</taxon>
        <taxon>Actinomycetota</taxon>
        <taxon>Actinomycetes</taxon>
        <taxon>Micrococcales</taxon>
        <taxon>Micrococcaceae</taxon>
        <taxon>Arthrobacter</taxon>
    </lineage>
</organism>